<keyword evidence="7 15" id="KW-0720">Serine protease</keyword>
<dbReference type="AlphaFoldDB" id="A0AAN7WRH8"/>
<evidence type="ECO:0000256" key="8">
    <source>
        <dbReference type="ARBA" id="ARBA00022837"/>
    </source>
</evidence>
<dbReference type="CDD" id="cd04059">
    <property type="entry name" value="Peptidases_S8_Protein_convertases_Kexins_Furin-like"/>
    <property type="match status" value="1"/>
</dbReference>
<feature type="region of interest" description="Disordered" evidence="16">
    <location>
        <begin position="802"/>
        <end position="823"/>
    </location>
</feature>
<dbReference type="PROSITE" id="PS00136">
    <property type="entry name" value="SUBTILASE_ASP"/>
    <property type="match status" value="1"/>
</dbReference>
<dbReference type="InterPro" id="IPR015500">
    <property type="entry name" value="Peptidase_S8_subtilisin-rel"/>
</dbReference>
<dbReference type="InterPro" id="IPR000209">
    <property type="entry name" value="Peptidase_S8/S53_dom"/>
</dbReference>
<dbReference type="InterPro" id="IPR023828">
    <property type="entry name" value="Peptidase_S8_Ser-AS"/>
</dbReference>
<dbReference type="EMBL" id="JAWIZZ010000040">
    <property type="protein sequence ID" value="KAK5780607.1"/>
    <property type="molecule type" value="Genomic_DNA"/>
</dbReference>
<feature type="domain" description="P/Homo B" evidence="18">
    <location>
        <begin position="439"/>
        <end position="573"/>
    </location>
</feature>
<comment type="similarity">
    <text evidence="2">Belongs to the peptidase S8 family. Furin subfamily.</text>
</comment>
<feature type="transmembrane region" description="Helical" evidence="17">
    <location>
        <begin position="656"/>
        <end position="679"/>
    </location>
</feature>
<evidence type="ECO:0000256" key="2">
    <source>
        <dbReference type="ARBA" id="ARBA00005325"/>
    </source>
</evidence>
<comment type="caution">
    <text evidence="19">The sequence shown here is derived from an EMBL/GenBank/DDBJ whole genome shotgun (WGS) entry which is preliminary data.</text>
</comment>
<dbReference type="SUPFAM" id="SSF49785">
    <property type="entry name" value="Galactose-binding domain-like"/>
    <property type="match status" value="1"/>
</dbReference>
<feature type="region of interest" description="Disordered" evidence="16">
    <location>
        <begin position="755"/>
        <end position="789"/>
    </location>
</feature>
<accession>A0AAN7WRH8</accession>
<keyword evidence="11" id="KW-0865">Zymogen</keyword>
<dbReference type="PROSITE" id="PS00137">
    <property type="entry name" value="SUBTILASE_HIS"/>
    <property type="match status" value="1"/>
</dbReference>
<evidence type="ECO:0000256" key="1">
    <source>
        <dbReference type="ARBA" id="ARBA00004370"/>
    </source>
</evidence>
<feature type="active site" description="Charge relay system" evidence="14 15">
    <location>
        <position position="153"/>
    </location>
</feature>
<evidence type="ECO:0000256" key="14">
    <source>
        <dbReference type="PIRSR" id="PIRSR615500-1"/>
    </source>
</evidence>
<evidence type="ECO:0000256" key="13">
    <source>
        <dbReference type="ARBA" id="ARBA00023180"/>
    </source>
</evidence>
<dbReference type="PANTHER" id="PTHR42884">
    <property type="entry name" value="PROPROTEIN CONVERTASE SUBTILISIN/KEXIN-RELATED"/>
    <property type="match status" value="1"/>
</dbReference>
<sequence>MSQIIPDKNHNERQYFAIESLNSIDSILKNHPTWRFEHDVRGLENHYVFSEPLNVTPNNLVKRSDYSLAEDIISFQDLPLQTHLVKRVPIPAPPIDSSMVPMKNAEDRLNINDPNFEKQWHLFNPSYPGNDINMADVWYNNITGKGVVVAIVDDGVDYDNPDIRDNFSSQGSWDFNDNTNLPKPRLSDDYHGTRCAGEIAAVKGNNFCGVGVAYDAKVSGLRILSGPLTAEDEAASLIYGMSVNDIYSCSWGPSDDGKHLQGPSILVKKALIKGVNEGRDKKGSIYVFASGNGGHLGDNCNYDGYTNSIYSITIGAIDHKGLHPPYSESCSAVMAVTYSSGSGEYIHSTDIGDKCSDTHGGTSAAAPLAAGIYALLLEANPNLTWRDVQYLSILSSKEITNQDAKSQEGALGKRYSHVYGYGRIDTKNLIEMAQNWSNVKPQAWYFTDYKEVNESTNNPDNIIESIIEIDLETLKNSNLERIEHVTITVDAETNIRGQVNIDLVSPTGMISNLAVVRERDNSNEGFKNWTFMSVAHWGETGIGQWKLKVKTTVKDNNVKLKHWRLKFFGESIDPTITKPYDYYDDIYAEKEAKLTPISDITNPISSGAPLPSSTTVVTSSTSMTTTSSVISPTFTTVSNPDDDPSTPNKIPSPREAFHYFITIFTIGSILIILYFVVFFKSRRRIRRSRAENYEFDIIDTDSDYDSTLDSHVSNNNEMSVDGGIADYDFDISDEDNYANNNHILTDLDLNQQSNTADDNACDSRANDHINSISNNASEQDASEENPFLSPSEVNQANISFINDVGHNNDSDMDSSHSKTNFIQ</sequence>
<evidence type="ECO:0000256" key="9">
    <source>
        <dbReference type="ARBA" id="ARBA00022989"/>
    </source>
</evidence>
<evidence type="ECO:0000256" key="6">
    <source>
        <dbReference type="ARBA" id="ARBA00022801"/>
    </source>
</evidence>
<dbReference type="GO" id="GO:0000139">
    <property type="term" value="C:Golgi membrane"/>
    <property type="evidence" value="ECO:0007669"/>
    <property type="project" value="TreeGrafter"/>
</dbReference>
<evidence type="ECO:0000256" key="10">
    <source>
        <dbReference type="ARBA" id="ARBA00023136"/>
    </source>
</evidence>
<gene>
    <name evidence="19" type="ORF">RI543_001729</name>
</gene>
<dbReference type="InterPro" id="IPR036852">
    <property type="entry name" value="Peptidase_S8/S53_dom_sf"/>
</dbReference>
<evidence type="ECO:0000256" key="5">
    <source>
        <dbReference type="ARBA" id="ARBA00022729"/>
    </source>
</evidence>
<protein>
    <recommendedName>
        <fullName evidence="18">P/Homo B domain-containing protein</fullName>
    </recommendedName>
</protein>
<reference evidence="20" key="1">
    <citation type="submission" date="2023-07" db="EMBL/GenBank/DDBJ databases">
        <title>A draft genome of Kazachstania heterogenica Y-27499.</title>
        <authorList>
            <person name="Donic C."/>
            <person name="Kralova J.S."/>
            <person name="Fidel L."/>
            <person name="Ben-Dor S."/>
            <person name="Jung S."/>
        </authorList>
    </citation>
    <scope>NUCLEOTIDE SEQUENCE [LARGE SCALE GENOMIC DNA]</scope>
    <source>
        <strain evidence="20">Y27499</strain>
    </source>
</reference>
<evidence type="ECO:0000259" key="18">
    <source>
        <dbReference type="PROSITE" id="PS51829"/>
    </source>
</evidence>
<dbReference type="Gene3D" id="3.40.50.200">
    <property type="entry name" value="Peptidase S8/S53 domain"/>
    <property type="match status" value="1"/>
</dbReference>
<keyword evidence="20" id="KW-1185">Reference proteome</keyword>
<dbReference type="PANTHER" id="PTHR42884:SF14">
    <property type="entry name" value="NEUROENDOCRINE CONVERTASE 1"/>
    <property type="match status" value="1"/>
</dbReference>
<keyword evidence="13" id="KW-0325">Glycoprotein</keyword>
<dbReference type="InterPro" id="IPR008979">
    <property type="entry name" value="Galactose-bd-like_sf"/>
</dbReference>
<organism evidence="19 20">
    <name type="scientific">Arxiozyma heterogenica</name>
    <dbReference type="NCBI Taxonomy" id="278026"/>
    <lineage>
        <taxon>Eukaryota</taxon>
        <taxon>Fungi</taxon>
        <taxon>Dikarya</taxon>
        <taxon>Ascomycota</taxon>
        <taxon>Saccharomycotina</taxon>
        <taxon>Saccharomycetes</taxon>
        <taxon>Saccharomycetales</taxon>
        <taxon>Saccharomycetaceae</taxon>
        <taxon>Arxiozyma</taxon>
    </lineage>
</organism>
<dbReference type="Pfam" id="PF01483">
    <property type="entry name" value="P_proprotein"/>
    <property type="match status" value="1"/>
</dbReference>
<dbReference type="InterPro" id="IPR034182">
    <property type="entry name" value="Kexin/furin"/>
</dbReference>
<dbReference type="InterPro" id="IPR002884">
    <property type="entry name" value="P_dom"/>
</dbReference>
<keyword evidence="9 17" id="KW-1133">Transmembrane helix</keyword>
<evidence type="ECO:0000256" key="11">
    <source>
        <dbReference type="ARBA" id="ARBA00023145"/>
    </source>
</evidence>
<proteinExistence type="inferred from homology"/>
<dbReference type="Proteomes" id="UP001306508">
    <property type="component" value="Unassembled WGS sequence"/>
</dbReference>
<dbReference type="InterPro" id="IPR022398">
    <property type="entry name" value="Peptidase_S8_His-AS"/>
</dbReference>
<dbReference type="SUPFAM" id="SSF52743">
    <property type="entry name" value="Subtilisin-like"/>
    <property type="match status" value="1"/>
</dbReference>
<dbReference type="GO" id="GO:0007323">
    <property type="term" value="P:peptide pheromone maturation"/>
    <property type="evidence" value="ECO:0007669"/>
    <property type="project" value="UniProtKB-ARBA"/>
</dbReference>
<dbReference type="Pfam" id="PF00082">
    <property type="entry name" value="Peptidase_S8"/>
    <property type="match status" value="1"/>
</dbReference>
<keyword evidence="8" id="KW-0106">Calcium</keyword>
<feature type="active site" description="Charge relay system" evidence="14 15">
    <location>
        <position position="191"/>
    </location>
</feature>
<dbReference type="PRINTS" id="PR00723">
    <property type="entry name" value="SUBTILISIN"/>
</dbReference>
<evidence type="ECO:0000313" key="19">
    <source>
        <dbReference type="EMBL" id="KAK5780607.1"/>
    </source>
</evidence>
<dbReference type="InterPro" id="IPR023827">
    <property type="entry name" value="Peptidase_S8_Asp-AS"/>
</dbReference>
<dbReference type="FunFam" id="3.40.50.200:FF:000005">
    <property type="entry name" value="Proprotein convertase subtilisin/kexin type 7"/>
    <property type="match status" value="1"/>
</dbReference>
<dbReference type="Gene3D" id="2.60.120.260">
    <property type="entry name" value="Galactose-binding domain-like"/>
    <property type="match status" value="1"/>
</dbReference>
<evidence type="ECO:0000256" key="17">
    <source>
        <dbReference type="SAM" id="Phobius"/>
    </source>
</evidence>
<evidence type="ECO:0000256" key="15">
    <source>
        <dbReference type="PROSITE-ProRule" id="PRU01240"/>
    </source>
</evidence>
<keyword evidence="6 15" id="KW-0378">Hydrolase</keyword>
<evidence type="ECO:0000256" key="4">
    <source>
        <dbReference type="ARBA" id="ARBA00022692"/>
    </source>
</evidence>
<dbReference type="GO" id="GO:0005802">
    <property type="term" value="C:trans-Golgi network"/>
    <property type="evidence" value="ECO:0007669"/>
    <property type="project" value="TreeGrafter"/>
</dbReference>
<dbReference type="PROSITE" id="PS51829">
    <property type="entry name" value="P_HOMO_B"/>
    <property type="match status" value="1"/>
</dbReference>
<dbReference type="PROSITE" id="PS00138">
    <property type="entry name" value="SUBTILASE_SER"/>
    <property type="match status" value="1"/>
</dbReference>
<feature type="active site" description="Charge relay system" evidence="14 15">
    <location>
        <position position="363"/>
    </location>
</feature>
<keyword evidence="3 15" id="KW-0645">Protease</keyword>
<dbReference type="GO" id="GO:0016485">
    <property type="term" value="P:protein processing"/>
    <property type="evidence" value="ECO:0007669"/>
    <property type="project" value="TreeGrafter"/>
</dbReference>
<comment type="subcellular location">
    <subcellularLocation>
        <location evidence="1">Membrane</location>
    </subcellularLocation>
</comment>
<name>A0AAN7WRH8_9SACH</name>
<keyword evidence="12" id="KW-1015">Disulfide bond</keyword>
<evidence type="ECO:0000256" key="3">
    <source>
        <dbReference type="ARBA" id="ARBA00022670"/>
    </source>
</evidence>
<evidence type="ECO:0000256" key="16">
    <source>
        <dbReference type="SAM" id="MobiDB-lite"/>
    </source>
</evidence>
<evidence type="ECO:0000256" key="12">
    <source>
        <dbReference type="ARBA" id="ARBA00023157"/>
    </source>
</evidence>
<dbReference type="FunFam" id="2.60.120.260:FF:000026">
    <property type="entry name" value="proprotein convertase subtilisin/kexin type 7"/>
    <property type="match status" value="1"/>
</dbReference>
<feature type="compositionally biased region" description="Polar residues" evidence="16">
    <location>
        <begin position="768"/>
        <end position="779"/>
    </location>
</feature>
<keyword evidence="4 17" id="KW-0812">Transmembrane</keyword>
<keyword evidence="10 17" id="KW-0472">Membrane</keyword>
<keyword evidence="5" id="KW-0732">Signal</keyword>
<evidence type="ECO:0000313" key="20">
    <source>
        <dbReference type="Proteomes" id="UP001306508"/>
    </source>
</evidence>
<feature type="compositionally biased region" description="Basic and acidic residues" evidence="16">
    <location>
        <begin position="806"/>
        <end position="816"/>
    </location>
</feature>
<dbReference type="GO" id="GO:0004252">
    <property type="term" value="F:serine-type endopeptidase activity"/>
    <property type="evidence" value="ECO:0007669"/>
    <property type="project" value="UniProtKB-UniRule"/>
</dbReference>
<dbReference type="PROSITE" id="PS51892">
    <property type="entry name" value="SUBTILASE"/>
    <property type="match status" value="1"/>
</dbReference>
<evidence type="ECO:0000256" key="7">
    <source>
        <dbReference type="ARBA" id="ARBA00022825"/>
    </source>
</evidence>